<keyword evidence="3" id="KW-1185">Reference proteome</keyword>
<dbReference type="OrthoDB" id="2392308at2759"/>
<gene>
    <name evidence="2" type="ORF">FWILDA_LOCUS4264</name>
</gene>
<accession>A0A9W4WL68</accession>
<dbReference type="Proteomes" id="UP001153678">
    <property type="component" value="Unassembled WGS sequence"/>
</dbReference>
<proteinExistence type="predicted"/>
<organism evidence="2 3">
    <name type="scientific">Funneliformis geosporum</name>
    <dbReference type="NCBI Taxonomy" id="1117311"/>
    <lineage>
        <taxon>Eukaryota</taxon>
        <taxon>Fungi</taxon>
        <taxon>Fungi incertae sedis</taxon>
        <taxon>Mucoromycota</taxon>
        <taxon>Glomeromycotina</taxon>
        <taxon>Glomeromycetes</taxon>
        <taxon>Glomerales</taxon>
        <taxon>Glomeraceae</taxon>
        <taxon>Funneliformis</taxon>
    </lineage>
</organism>
<comment type="caution">
    <text evidence="2">The sequence shown here is derived from an EMBL/GenBank/DDBJ whole genome shotgun (WGS) entry which is preliminary data.</text>
</comment>
<name>A0A9W4WL68_9GLOM</name>
<evidence type="ECO:0000313" key="3">
    <source>
        <dbReference type="Proteomes" id="UP001153678"/>
    </source>
</evidence>
<feature type="compositionally biased region" description="Polar residues" evidence="1">
    <location>
        <begin position="108"/>
        <end position="123"/>
    </location>
</feature>
<evidence type="ECO:0000313" key="2">
    <source>
        <dbReference type="EMBL" id="CAI2169801.1"/>
    </source>
</evidence>
<reference evidence="2" key="1">
    <citation type="submission" date="2022-08" db="EMBL/GenBank/DDBJ databases">
        <authorList>
            <person name="Kallberg Y."/>
            <person name="Tangrot J."/>
            <person name="Rosling A."/>
        </authorList>
    </citation>
    <scope>NUCLEOTIDE SEQUENCE</scope>
    <source>
        <strain evidence="2">Wild A</strain>
    </source>
</reference>
<feature type="compositionally biased region" description="Low complexity" evidence="1">
    <location>
        <begin position="96"/>
        <end position="107"/>
    </location>
</feature>
<dbReference type="AlphaFoldDB" id="A0A9W4WL68"/>
<protein>
    <submittedName>
        <fullName evidence="2">7782_t:CDS:1</fullName>
    </submittedName>
</protein>
<sequence>MTHHKSIGSSNHEKDKQENLCYSVSLLDMASSWERDIEINLRFLQFPIIIKLALCFAPPTPIEHTITCHNAEVLLLVEAALFSRLQDFCIDNPPTSSESSVSSSMKSNVTINKSDQPNEMNSTDNKEEATIEEILVIG</sequence>
<dbReference type="EMBL" id="CAMKVN010000624">
    <property type="protein sequence ID" value="CAI2169801.1"/>
    <property type="molecule type" value="Genomic_DNA"/>
</dbReference>
<evidence type="ECO:0000256" key="1">
    <source>
        <dbReference type="SAM" id="MobiDB-lite"/>
    </source>
</evidence>
<feature type="region of interest" description="Disordered" evidence="1">
    <location>
        <begin position="93"/>
        <end position="127"/>
    </location>
</feature>